<dbReference type="Gene3D" id="1.10.110.10">
    <property type="entry name" value="Plant lipid-transfer and hydrophobic proteins"/>
    <property type="match status" value="1"/>
</dbReference>
<gene>
    <name evidence="9" type="ORF">KI387_027488</name>
</gene>
<keyword evidence="3" id="KW-1015">Disulfide bond</keyword>
<feature type="signal peptide" evidence="7">
    <location>
        <begin position="1"/>
        <end position="32"/>
    </location>
</feature>
<keyword evidence="6" id="KW-0812">Transmembrane</keyword>
<evidence type="ECO:0000313" key="9">
    <source>
        <dbReference type="EMBL" id="KAH9312453.1"/>
    </source>
</evidence>
<evidence type="ECO:0000259" key="8">
    <source>
        <dbReference type="SMART" id="SM00499"/>
    </source>
</evidence>
<evidence type="ECO:0000256" key="5">
    <source>
        <dbReference type="SAM" id="MobiDB-lite"/>
    </source>
</evidence>
<keyword evidence="6" id="KW-0472">Membrane</keyword>
<sequence>MAIILRAYAPFLAAIMGAAALLAATGTGGVMAQQPPMGCTNAIVSLSPCLSYMTRTANPVLPTDDCCTLLATVITSDAACLCQLISSDDFLGFPINRTLVISLPASCNLVFPRQNDQCNGAFAPSSAGAVDLPETPSLESPPSASTDSRGKTTISMPLKTRLVKNCNILFAFRRDVLGYLVSGSRAPPPRSHEAPPRSHEAPPPLYLPLVPLPFPFTPDGAEGSHGEVQTLPAPKDVNRTKNSGSGALFTPSLFGIFLGSIVTGILTVGCFH</sequence>
<dbReference type="SMART" id="SM00499">
    <property type="entry name" value="AAI"/>
    <property type="match status" value="1"/>
</dbReference>
<feature type="compositionally biased region" description="Low complexity" evidence="5">
    <location>
        <begin position="132"/>
        <end position="146"/>
    </location>
</feature>
<feature type="chain" id="PRO_5041395470" description="Bifunctional inhibitor/plant lipid transfer protein/seed storage helical domain-containing protein" evidence="7">
    <location>
        <begin position="33"/>
        <end position="272"/>
    </location>
</feature>
<dbReference type="EMBL" id="JAHRHJ020000006">
    <property type="protein sequence ID" value="KAH9312453.1"/>
    <property type="molecule type" value="Genomic_DNA"/>
</dbReference>
<keyword evidence="4" id="KW-0325">Glycoprotein</keyword>
<comment type="caution">
    <text evidence="9">The sequence shown here is derived from an EMBL/GenBank/DDBJ whole genome shotgun (WGS) entry which is preliminary data.</text>
</comment>
<evidence type="ECO:0000256" key="6">
    <source>
        <dbReference type="SAM" id="Phobius"/>
    </source>
</evidence>
<accession>A0AA38L1X0</accession>
<reference evidence="9 10" key="1">
    <citation type="journal article" date="2021" name="Nat. Plants">
        <title>The Taxus genome provides insights into paclitaxel biosynthesis.</title>
        <authorList>
            <person name="Xiong X."/>
            <person name="Gou J."/>
            <person name="Liao Q."/>
            <person name="Li Y."/>
            <person name="Zhou Q."/>
            <person name="Bi G."/>
            <person name="Li C."/>
            <person name="Du R."/>
            <person name="Wang X."/>
            <person name="Sun T."/>
            <person name="Guo L."/>
            <person name="Liang H."/>
            <person name="Lu P."/>
            <person name="Wu Y."/>
            <person name="Zhang Z."/>
            <person name="Ro D.K."/>
            <person name="Shang Y."/>
            <person name="Huang S."/>
            <person name="Yan J."/>
        </authorList>
    </citation>
    <scope>NUCLEOTIDE SEQUENCE [LARGE SCALE GENOMIC DNA]</scope>
    <source>
        <strain evidence="9">Ta-2019</strain>
    </source>
</reference>
<evidence type="ECO:0000256" key="3">
    <source>
        <dbReference type="ARBA" id="ARBA00023157"/>
    </source>
</evidence>
<evidence type="ECO:0000256" key="2">
    <source>
        <dbReference type="ARBA" id="ARBA00022729"/>
    </source>
</evidence>
<name>A0AA38L1X0_TAXCH</name>
<keyword evidence="6" id="KW-1133">Transmembrane helix</keyword>
<feature type="transmembrane region" description="Helical" evidence="6">
    <location>
        <begin position="248"/>
        <end position="271"/>
    </location>
</feature>
<dbReference type="InterPro" id="IPR016140">
    <property type="entry name" value="Bifunc_inhib/LTP/seed_store"/>
</dbReference>
<keyword evidence="2 7" id="KW-0732">Signal</keyword>
<feature type="region of interest" description="Disordered" evidence="5">
    <location>
        <begin position="129"/>
        <end position="152"/>
    </location>
</feature>
<evidence type="ECO:0000256" key="7">
    <source>
        <dbReference type="SAM" id="SignalP"/>
    </source>
</evidence>
<dbReference type="SUPFAM" id="SSF47699">
    <property type="entry name" value="Bifunctional inhibitor/lipid-transfer protein/seed storage 2S albumin"/>
    <property type="match status" value="1"/>
</dbReference>
<feature type="domain" description="Bifunctional inhibitor/plant lipid transfer protein/seed storage helical" evidence="8">
    <location>
        <begin position="39"/>
        <end position="118"/>
    </location>
</feature>
<dbReference type="Proteomes" id="UP000824469">
    <property type="component" value="Unassembled WGS sequence"/>
</dbReference>
<evidence type="ECO:0000256" key="1">
    <source>
        <dbReference type="ARBA" id="ARBA00009748"/>
    </source>
</evidence>
<evidence type="ECO:0000313" key="10">
    <source>
        <dbReference type="Proteomes" id="UP000824469"/>
    </source>
</evidence>
<dbReference type="Pfam" id="PF14368">
    <property type="entry name" value="LTP_2"/>
    <property type="match status" value="1"/>
</dbReference>
<dbReference type="InterPro" id="IPR043325">
    <property type="entry name" value="LTSS"/>
</dbReference>
<dbReference type="AlphaFoldDB" id="A0AA38L1X0"/>
<protein>
    <recommendedName>
        <fullName evidence="8">Bifunctional inhibitor/plant lipid transfer protein/seed storage helical domain-containing protein</fullName>
    </recommendedName>
</protein>
<dbReference type="CDD" id="cd00010">
    <property type="entry name" value="AAI_LTSS"/>
    <property type="match status" value="1"/>
</dbReference>
<proteinExistence type="inferred from homology"/>
<dbReference type="InterPro" id="IPR036312">
    <property type="entry name" value="Bifun_inhib/LTP/seed_sf"/>
</dbReference>
<dbReference type="PANTHER" id="PTHR33044">
    <property type="entry name" value="BIFUNCTIONAL INHIBITOR/LIPID-TRANSFER PROTEIN/SEED STORAGE 2S ALBUMIN SUPERFAMILY PROTEIN-RELATED"/>
    <property type="match status" value="1"/>
</dbReference>
<keyword evidence="10" id="KW-1185">Reference proteome</keyword>
<comment type="similarity">
    <text evidence="1">Belongs to the plant LTP family.</text>
</comment>
<evidence type="ECO:0000256" key="4">
    <source>
        <dbReference type="ARBA" id="ARBA00023180"/>
    </source>
</evidence>
<organism evidence="9 10">
    <name type="scientific">Taxus chinensis</name>
    <name type="common">Chinese yew</name>
    <name type="synonym">Taxus wallichiana var. chinensis</name>
    <dbReference type="NCBI Taxonomy" id="29808"/>
    <lineage>
        <taxon>Eukaryota</taxon>
        <taxon>Viridiplantae</taxon>
        <taxon>Streptophyta</taxon>
        <taxon>Embryophyta</taxon>
        <taxon>Tracheophyta</taxon>
        <taxon>Spermatophyta</taxon>
        <taxon>Pinopsida</taxon>
        <taxon>Pinidae</taxon>
        <taxon>Conifers II</taxon>
        <taxon>Cupressales</taxon>
        <taxon>Taxaceae</taxon>
        <taxon>Taxus</taxon>
    </lineage>
</organism>